<evidence type="ECO:0000313" key="1">
    <source>
        <dbReference type="EMBL" id="KAF0765225.1"/>
    </source>
</evidence>
<sequence>MVEGVFSDKWKANSVTPIFKSGDRTDVTNYRPISIIISHIAKIFESLVYNSVLKSVDNILINEQHGNWVSSWSFDNNM</sequence>
<comment type="caution">
    <text evidence="1">The sequence shown here is derived from an EMBL/GenBank/DDBJ whole genome shotgun (WGS) entry which is preliminary data.</text>
</comment>
<dbReference type="Proteomes" id="UP000478052">
    <property type="component" value="Unassembled WGS sequence"/>
</dbReference>
<proteinExistence type="predicted"/>
<accession>A0A6G0Z4N4</accession>
<dbReference type="AlphaFoldDB" id="A0A6G0Z4N4"/>
<evidence type="ECO:0008006" key="3">
    <source>
        <dbReference type="Google" id="ProtNLM"/>
    </source>
</evidence>
<evidence type="ECO:0000313" key="2">
    <source>
        <dbReference type="Proteomes" id="UP000478052"/>
    </source>
</evidence>
<organism evidence="1 2">
    <name type="scientific">Aphis craccivora</name>
    <name type="common">Cowpea aphid</name>
    <dbReference type="NCBI Taxonomy" id="307492"/>
    <lineage>
        <taxon>Eukaryota</taxon>
        <taxon>Metazoa</taxon>
        <taxon>Ecdysozoa</taxon>
        <taxon>Arthropoda</taxon>
        <taxon>Hexapoda</taxon>
        <taxon>Insecta</taxon>
        <taxon>Pterygota</taxon>
        <taxon>Neoptera</taxon>
        <taxon>Paraneoptera</taxon>
        <taxon>Hemiptera</taxon>
        <taxon>Sternorrhyncha</taxon>
        <taxon>Aphidomorpha</taxon>
        <taxon>Aphidoidea</taxon>
        <taxon>Aphididae</taxon>
        <taxon>Aphidini</taxon>
        <taxon>Aphis</taxon>
        <taxon>Aphis</taxon>
    </lineage>
</organism>
<gene>
    <name evidence="1" type="ORF">FWK35_00008108</name>
</gene>
<reference evidence="1 2" key="1">
    <citation type="submission" date="2019-08" db="EMBL/GenBank/DDBJ databases">
        <title>Whole genome of Aphis craccivora.</title>
        <authorList>
            <person name="Voronova N.V."/>
            <person name="Shulinski R.S."/>
            <person name="Bandarenka Y.V."/>
            <person name="Zhorov D.G."/>
            <person name="Warner D."/>
        </authorList>
    </citation>
    <scope>NUCLEOTIDE SEQUENCE [LARGE SCALE GENOMIC DNA]</scope>
    <source>
        <strain evidence="1">180601</strain>
        <tissue evidence="1">Whole Body</tissue>
    </source>
</reference>
<name>A0A6G0Z4N4_APHCR</name>
<dbReference type="EMBL" id="VUJU01001453">
    <property type="protein sequence ID" value="KAF0765225.1"/>
    <property type="molecule type" value="Genomic_DNA"/>
</dbReference>
<dbReference type="OrthoDB" id="426210at2759"/>
<protein>
    <recommendedName>
        <fullName evidence="3">Reverse transcriptase domain-containing protein</fullName>
    </recommendedName>
</protein>
<keyword evidence="2" id="KW-1185">Reference proteome</keyword>